<reference evidence="4 5" key="1">
    <citation type="submission" date="2018-01" db="EMBL/GenBank/DDBJ databases">
        <title>Co-occurrence of chitin degradation, pigmentation and bioactivity in marine Pseudoalteromonas.</title>
        <authorList>
            <person name="Paulsen S."/>
            <person name="Gram L."/>
            <person name="Machado H."/>
        </authorList>
    </citation>
    <scope>NUCLEOTIDE SEQUENCE [LARGE SCALE GENOMIC DNA]</scope>
    <source>
        <strain evidence="4 5">S3898</strain>
    </source>
</reference>
<dbReference type="InterPro" id="IPR029045">
    <property type="entry name" value="ClpP/crotonase-like_dom_sf"/>
</dbReference>
<feature type="region of interest" description="Disordered" evidence="1">
    <location>
        <begin position="23"/>
        <end position="48"/>
    </location>
</feature>
<accession>A0A4Q7IK62</accession>
<dbReference type="SUPFAM" id="SSF52096">
    <property type="entry name" value="ClpP/crotonase"/>
    <property type="match status" value="1"/>
</dbReference>
<proteinExistence type="predicted"/>
<dbReference type="RefSeq" id="WP_130256828.1">
    <property type="nucleotide sequence ID" value="NZ_PPSX01000078.1"/>
</dbReference>
<dbReference type="InterPro" id="IPR036034">
    <property type="entry name" value="PDZ_sf"/>
</dbReference>
<dbReference type="Gene3D" id="3.90.226.10">
    <property type="entry name" value="2-enoyl-CoA Hydratase, Chain A, domain 1"/>
    <property type="match status" value="1"/>
</dbReference>
<keyword evidence="2" id="KW-0732">Signal</keyword>
<dbReference type="Gene3D" id="2.30.42.10">
    <property type="match status" value="1"/>
</dbReference>
<feature type="chain" id="PRO_5020418415" evidence="2">
    <location>
        <begin position="23"/>
        <end position="615"/>
    </location>
</feature>
<dbReference type="EMBL" id="PPSX01000078">
    <property type="protein sequence ID" value="RZQ51819.1"/>
    <property type="molecule type" value="Genomic_DNA"/>
</dbReference>
<dbReference type="GO" id="GO:0008236">
    <property type="term" value="F:serine-type peptidase activity"/>
    <property type="evidence" value="ECO:0007669"/>
    <property type="project" value="InterPro"/>
</dbReference>
<sequence length="615" mass="69941">MKKNIVVVFLMCWLAGCGGSNNDTSQSPTLSENASQPPPVNTLPSNPIKKPTIDYDEQLLIDIEEFVKLAHAVQYFYPSEESKNSDWPLFIAESIIELSQTPVNERASKGIELVRQIAPYLTSVQNQLPNIDEQNQASTWRQNSPIDEDVYSRALITSSYRALQTESYVSNHLFTELDYYQTSVYLPLYLPSNNELTGQTYRTLGRWQLTQNFMENEVCMASVSSMWASIQHFWPYFSQVSVDWQSSLPNLLSACTEDDFLERRARIYSEFTKLKDNHINIALPLPEQYVRNRYIPFLYELVEDQAIVVRVEENQQTGVEIGDEILAINGQKIQTYLESKSDTSLKNDLHRKTVPALSDVFKSSADPISYQVKKPDNQIINIQVTPKLLSELTNFYGLRYVPRRDEALEALSDGLYRVNVYKVKSAETRDIKEQLKNAKGVILDLRRYPEDWQGWQTVLSWFIKRPAINDTLAYYWQGAPNQTDIQIQQVSQTINPASGSLNMPVIVLSSRDSQSQNEHSLIFARSGGLTIMGEPTSGINGNIVQLDLFGGLNNTSSQGVTFIYTNMRANRWNGDPLINAGIEPDILLPRTVESLQKQIDNQLAAAVDYLKQRIE</sequence>
<evidence type="ECO:0000313" key="4">
    <source>
        <dbReference type="EMBL" id="RZQ51819.1"/>
    </source>
</evidence>
<evidence type="ECO:0000256" key="1">
    <source>
        <dbReference type="SAM" id="MobiDB-lite"/>
    </source>
</evidence>
<name>A0A4Q7IK62_9GAMM</name>
<dbReference type="Pfam" id="PF03572">
    <property type="entry name" value="Peptidase_S41"/>
    <property type="match status" value="1"/>
</dbReference>
<dbReference type="InterPro" id="IPR005151">
    <property type="entry name" value="Tail-specific_protease"/>
</dbReference>
<feature type="compositionally biased region" description="Polar residues" evidence="1">
    <location>
        <begin position="23"/>
        <end position="35"/>
    </location>
</feature>
<dbReference type="AlphaFoldDB" id="A0A4Q7IK62"/>
<gene>
    <name evidence="4" type="ORF">C1E23_17700</name>
</gene>
<organism evidence="4 5">
    <name type="scientific">Pseudoalteromonas phenolica</name>
    <dbReference type="NCBI Taxonomy" id="161398"/>
    <lineage>
        <taxon>Bacteria</taxon>
        <taxon>Pseudomonadati</taxon>
        <taxon>Pseudomonadota</taxon>
        <taxon>Gammaproteobacteria</taxon>
        <taxon>Alteromonadales</taxon>
        <taxon>Pseudoalteromonadaceae</taxon>
        <taxon>Pseudoalteromonas</taxon>
    </lineage>
</organism>
<feature type="domain" description="Tail specific protease" evidence="3">
    <location>
        <begin position="426"/>
        <end position="586"/>
    </location>
</feature>
<comment type="caution">
    <text evidence="4">The sequence shown here is derived from an EMBL/GenBank/DDBJ whole genome shotgun (WGS) entry which is preliminary data.</text>
</comment>
<protein>
    <submittedName>
        <fullName evidence="4">Peptidase S41</fullName>
    </submittedName>
</protein>
<dbReference type="PROSITE" id="PS51257">
    <property type="entry name" value="PROKAR_LIPOPROTEIN"/>
    <property type="match status" value="1"/>
</dbReference>
<evidence type="ECO:0000259" key="3">
    <source>
        <dbReference type="Pfam" id="PF03572"/>
    </source>
</evidence>
<evidence type="ECO:0000313" key="5">
    <source>
        <dbReference type="Proteomes" id="UP000291338"/>
    </source>
</evidence>
<dbReference type="GO" id="GO:0006508">
    <property type="term" value="P:proteolysis"/>
    <property type="evidence" value="ECO:0007669"/>
    <property type="project" value="InterPro"/>
</dbReference>
<evidence type="ECO:0000256" key="2">
    <source>
        <dbReference type="SAM" id="SignalP"/>
    </source>
</evidence>
<feature type="signal peptide" evidence="2">
    <location>
        <begin position="1"/>
        <end position="22"/>
    </location>
</feature>
<dbReference type="Proteomes" id="UP000291338">
    <property type="component" value="Unassembled WGS sequence"/>
</dbReference>